<accession>A0A223NX43</accession>
<evidence type="ECO:0000256" key="1">
    <source>
        <dbReference type="SAM" id="Phobius"/>
    </source>
</evidence>
<proteinExistence type="predicted"/>
<reference evidence="2 3" key="1">
    <citation type="submission" date="2017-08" db="EMBL/GenBank/DDBJ databases">
        <title>Complete genome sequence of Mucilaginibacter sp. strain BJC16-A31.</title>
        <authorList>
            <consortium name="Henan University of Science and Technology"/>
            <person name="You X."/>
        </authorList>
    </citation>
    <scope>NUCLEOTIDE SEQUENCE [LARGE SCALE GENOMIC DNA]</scope>
    <source>
        <strain evidence="2 3">BJC16-A31</strain>
    </source>
</reference>
<gene>
    <name evidence="2" type="ORF">MuYL_2375</name>
</gene>
<sequence length="249" mass="28165">MLKKITLAILIAFWLGVVYFTWRTSSGGHESDYYEIWAFGSLISIIIFGAFFVLINTPYLILNLAKCTRTRGIYLLILVTIVVVFILTIVAVIAGIEFYNILYTENAVSIVQKNKPFTIGVHYLQLITVIMFFLADMTCFLTIPSALKKKLDGQVLNGNGNEQIEDQIAHEELVIEKSLLFQTMIFVDLPSVITIVLLVCYSHYFSSLPHLDVFLGGSEAFALISFNIVYIMILLKFGHKFHYLNKAIA</sequence>
<keyword evidence="1" id="KW-1133">Transmembrane helix</keyword>
<dbReference type="Proteomes" id="UP000215002">
    <property type="component" value="Chromosome"/>
</dbReference>
<feature type="transmembrane region" description="Helical" evidence="1">
    <location>
        <begin position="73"/>
        <end position="102"/>
    </location>
</feature>
<keyword evidence="1" id="KW-0472">Membrane</keyword>
<feature type="transmembrane region" description="Helical" evidence="1">
    <location>
        <begin position="122"/>
        <end position="143"/>
    </location>
</feature>
<name>A0A223NX43_9SPHI</name>
<dbReference type="KEGG" id="muc:MuYL_2375"/>
<dbReference type="AlphaFoldDB" id="A0A223NX43"/>
<feature type="transmembrane region" description="Helical" evidence="1">
    <location>
        <begin position="36"/>
        <end position="61"/>
    </location>
</feature>
<keyword evidence="3" id="KW-1185">Reference proteome</keyword>
<evidence type="ECO:0000313" key="3">
    <source>
        <dbReference type="Proteomes" id="UP000215002"/>
    </source>
</evidence>
<organism evidence="2 3">
    <name type="scientific">Mucilaginibacter xinganensis</name>
    <dbReference type="NCBI Taxonomy" id="1234841"/>
    <lineage>
        <taxon>Bacteria</taxon>
        <taxon>Pseudomonadati</taxon>
        <taxon>Bacteroidota</taxon>
        <taxon>Sphingobacteriia</taxon>
        <taxon>Sphingobacteriales</taxon>
        <taxon>Sphingobacteriaceae</taxon>
        <taxon>Mucilaginibacter</taxon>
    </lineage>
</organism>
<dbReference type="EMBL" id="CP022743">
    <property type="protein sequence ID" value="ASU34264.1"/>
    <property type="molecule type" value="Genomic_DNA"/>
</dbReference>
<feature type="transmembrane region" description="Helical" evidence="1">
    <location>
        <begin position="220"/>
        <end position="238"/>
    </location>
</feature>
<keyword evidence="1" id="KW-0812">Transmembrane</keyword>
<evidence type="ECO:0000313" key="2">
    <source>
        <dbReference type="EMBL" id="ASU34264.1"/>
    </source>
</evidence>
<protein>
    <submittedName>
        <fullName evidence="2">Uncharacterized protein</fullName>
    </submittedName>
</protein>
<feature type="transmembrane region" description="Helical" evidence="1">
    <location>
        <begin position="185"/>
        <end position="205"/>
    </location>
</feature>